<evidence type="ECO:0000256" key="3">
    <source>
        <dbReference type="ARBA" id="ARBA00022679"/>
    </source>
</evidence>
<dbReference type="InterPro" id="IPR045380">
    <property type="entry name" value="LD_TPept_scaffold_dom"/>
</dbReference>
<dbReference type="InterPro" id="IPR052905">
    <property type="entry name" value="LD-transpeptidase_YkuD-like"/>
</dbReference>
<gene>
    <name evidence="11" type="ORF">ACFO0A_09325</name>
</gene>
<protein>
    <submittedName>
        <fullName evidence="11">L,D-transpeptidase family protein</fullName>
    </submittedName>
</protein>
<evidence type="ECO:0000256" key="2">
    <source>
        <dbReference type="ARBA" id="ARBA00005992"/>
    </source>
</evidence>
<comment type="pathway">
    <text evidence="1 7">Cell wall biogenesis; peptidoglycan biosynthesis.</text>
</comment>
<feature type="chain" id="PRO_5047106711" evidence="9">
    <location>
        <begin position="30"/>
        <end position="464"/>
    </location>
</feature>
<organism evidence="11 12">
    <name type="scientific">Novosphingobium tardum</name>
    <dbReference type="NCBI Taxonomy" id="1538021"/>
    <lineage>
        <taxon>Bacteria</taxon>
        <taxon>Pseudomonadati</taxon>
        <taxon>Pseudomonadota</taxon>
        <taxon>Alphaproteobacteria</taxon>
        <taxon>Sphingomonadales</taxon>
        <taxon>Sphingomonadaceae</taxon>
        <taxon>Novosphingobium</taxon>
    </lineage>
</organism>
<feature type="signal peptide" evidence="9">
    <location>
        <begin position="1"/>
        <end position="29"/>
    </location>
</feature>
<evidence type="ECO:0000256" key="9">
    <source>
        <dbReference type="SAM" id="SignalP"/>
    </source>
</evidence>
<dbReference type="InterPro" id="IPR038063">
    <property type="entry name" value="Transpep_catalytic_dom"/>
</dbReference>
<evidence type="ECO:0000313" key="12">
    <source>
        <dbReference type="Proteomes" id="UP001595828"/>
    </source>
</evidence>
<dbReference type="RefSeq" id="WP_379538738.1">
    <property type="nucleotide sequence ID" value="NZ_JBHSDR010000006.1"/>
</dbReference>
<evidence type="ECO:0000256" key="8">
    <source>
        <dbReference type="SAM" id="MobiDB-lite"/>
    </source>
</evidence>
<proteinExistence type="inferred from homology"/>
<dbReference type="PANTHER" id="PTHR41533">
    <property type="entry name" value="L,D-TRANSPEPTIDASE HI_1667-RELATED"/>
    <property type="match status" value="1"/>
</dbReference>
<evidence type="ECO:0000256" key="7">
    <source>
        <dbReference type="PROSITE-ProRule" id="PRU01373"/>
    </source>
</evidence>
<keyword evidence="12" id="KW-1185">Reference proteome</keyword>
<dbReference type="Pfam" id="PF20142">
    <property type="entry name" value="Scaffold"/>
    <property type="match status" value="1"/>
</dbReference>
<feature type="region of interest" description="Disordered" evidence="8">
    <location>
        <begin position="444"/>
        <end position="464"/>
    </location>
</feature>
<feature type="domain" description="L,D-TPase catalytic" evidence="10">
    <location>
        <begin position="217"/>
        <end position="394"/>
    </location>
</feature>
<comment type="caution">
    <text evidence="11">The sequence shown here is derived from an EMBL/GenBank/DDBJ whole genome shotgun (WGS) entry which is preliminary data.</text>
</comment>
<dbReference type="EMBL" id="JBHSDR010000006">
    <property type="protein sequence ID" value="MFC4295256.1"/>
    <property type="molecule type" value="Genomic_DNA"/>
</dbReference>
<evidence type="ECO:0000313" key="11">
    <source>
        <dbReference type="EMBL" id="MFC4295256.1"/>
    </source>
</evidence>
<keyword evidence="4 7" id="KW-0133">Cell shape</keyword>
<name>A0ABV8RSG1_9SPHN</name>
<keyword evidence="6 7" id="KW-0961">Cell wall biogenesis/degradation</keyword>
<dbReference type="CDD" id="cd16913">
    <property type="entry name" value="YkuD_like"/>
    <property type="match status" value="1"/>
</dbReference>
<keyword evidence="3" id="KW-0808">Transferase</keyword>
<evidence type="ECO:0000256" key="1">
    <source>
        <dbReference type="ARBA" id="ARBA00004752"/>
    </source>
</evidence>
<dbReference type="Pfam" id="PF03734">
    <property type="entry name" value="YkuD"/>
    <property type="match status" value="1"/>
</dbReference>
<evidence type="ECO:0000256" key="4">
    <source>
        <dbReference type="ARBA" id="ARBA00022960"/>
    </source>
</evidence>
<evidence type="ECO:0000256" key="5">
    <source>
        <dbReference type="ARBA" id="ARBA00022984"/>
    </source>
</evidence>
<dbReference type="PANTHER" id="PTHR41533:SF2">
    <property type="entry name" value="BLR7131 PROTEIN"/>
    <property type="match status" value="1"/>
</dbReference>
<dbReference type="InterPro" id="IPR005490">
    <property type="entry name" value="LD_TPept_cat_dom"/>
</dbReference>
<sequence>MANKKFLGRSQWKAAVGALLAAGFLFPAAAEASAPVTPALLRAELTDAQLGAFYQSRGFRPLWLTPDGIDPAAEFLLQLVSSSDFDAIPADAQEIGRLTAAIAAARSGDSPASRARAELAISKAFAWYVKATRAAPAAEMIFEHESLRPRVPNDYQALQDAGAASSLGDYIAGMRWMHPFYAPLRRAVAEAQDDSSRRVLQNNLDRVRTLPASESGRYILVDAANARLWMYENGRPVDSMRVVVGKPSLPTPMISGYVRYAIVNPYWNVPTDLVRNKVAPNVLRQGVSYLNSVRYQVLSDWGPSATPVDPRKVDWKSVANGSIEARVRQLPGAGNSMGNVKFEFPNQLGIYLHDTPEKNLMLKEDRHFSSGCVRLEDADRLGRWLMRGELPTASASPEQKVDLPALVPVYVSYLTAFPDNGKIALGPDPYRRDGTDIGRMARGEVTPGTGQLQAPGAKLGVATR</sequence>
<keyword evidence="5 7" id="KW-0573">Peptidoglycan synthesis</keyword>
<reference evidence="12" key="1">
    <citation type="journal article" date="2019" name="Int. J. Syst. Evol. Microbiol.">
        <title>The Global Catalogue of Microorganisms (GCM) 10K type strain sequencing project: providing services to taxonomists for standard genome sequencing and annotation.</title>
        <authorList>
            <consortium name="The Broad Institute Genomics Platform"/>
            <consortium name="The Broad Institute Genome Sequencing Center for Infectious Disease"/>
            <person name="Wu L."/>
            <person name="Ma J."/>
        </authorList>
    </citation>
    <scope>NUCLEOTIDE SEQUENCE [LARGE SCALE GENOMIC DNA]</scope>
    <source>
        <strain evidence="12">CGMCC 1.12989</strain>
    </source>
</reference>
<dbReference type="Proteomes" id="UP001595828">
    <property type="component" value="Unassembled WGS sequence"/>
</dbReference>
<accession>A0ABV8RSG1</accession>
<keyword evidence="9" id="KW-0732">Signal</keyword>
<dbReference type="Gene3D" id="2.40.440.10">
    <property type="entry name" value="L,D-transpeptidase catalytic domain-like"/>
    <property type="match status" value="1"/>
</dbReference>
<comment type="similarity">
    <text evidence="2">Belongs to the YkuD family.</text>
</comment>
<evidence type="ECO:0000259" key="10">
    <source>
        <dbReference type="PROSITE" id="PS52029"/>
    </source>
</evidence>
<dbReference type="PROSITE" id="PS52029">
    <property type="entry name" value="LD_TPASE"/>
    <property type="match status" value="1"/>
</dbReference>
<dbReference type="SUPFAM" id="SSF141523">
    <property type="entry name" value="L,D-transpeptidase catalytic domain-like"/>
    <property type="match status" value="1"/>
</dbReference>
<evidence type="ECO:0000256" key="6">
    <source>
        <dbReference type="ARBA" id="ARBA00023316"/>
    </source>
</evidence>
<feature type="active site" description="Nucleophile" evidence="7">
    <location>
        <position position="372"/>
    </location>
</feature>
<feature type="active site" description="Proton donor/acceptor" evidence="7">
    <location>
        <position position="353"/>
    </location>
</feature>